<keyword evidence="2 7" id="KW-0489">Methyltransferase</keyword>
<keyword evidence="4" id="KW-0547">Nucleotide-binding</keyword>
<name>A0A7Y9UPT7_9ACTN</name>
<keyword evidence="8" id="KW-1185">Reference proteome</keyword>
<reference evidence="7 8" key="1">
    <citation type="submission" date="2020-07" db="EMBL/GenBank/DDBJ databases">
        <title>Sequencing the genomes of 1000 actinobacteria strains.</title>
        <authorList>
            <person name="Klenk H.-P."/>
        </authorList>
    </citation>
    <scope>NUCLEOTIDE SEQUENCE [LARGE SCALE GENOMIC DNA]</scope>
    <source>
        <strain evidence="7 8">DSM 23819</strain>
    </source>
</reference>
<evidence type="ECO:0000256" key="2">
    <source>
        <dbReference type="ARBA" id="ARBA00022603"/>
    </source>
</evidence>
<feature type="binding site" evidence="4">
    <location>
        <position position="583"/>
    </location>
    <ligand>
        <name>ATP</name>
        <dbReference type="ChEBI" id="CHEBI:30616"/>
    </ligand>
</feature>
<evidence type="ECO:0000256" key="5">
    <source>
        <dbReference type="SAM" id="MobiDB-lite"/>
    </source>
</evidence>
<dbReference type="CDD" id="cd00180">
    <property type="entry name" value="PKc"/>
    <property type="match status" value="1"/>
</dbReference>
<evidence type="ECO:0000259" key="6">
    <source>
        <dbReference type="PROSITE" id="PS50011"/>
    </source>
</evidence>
<evidence type="ECO:0000256" key="1">
    <source>
        <dbReference type="ARBA" id="ARBA00008361"/>
    </source>
</evidence>
<dbReference type="InterPro" id="IPR017441">
    <property type="entry name" value="Protein_kinase_ATP_BS"/>
</dbReference>
<evidence type="ECO:0000256" key="3">
    <source>
        <dbReference type="ARBA" id="ARBA00022679"/>
    </source>
</evidence>
<dbReference type="Gene3D" id="3.40.50.150">
    <property type="entry name" value="Vaccinia Virus protein VP39"/>
    <property type="match status" value="1"/>
</dbReference>
<dbReference type="InterPro" id="IPR051052">
    <property type="entry name" value="Diverse_substrate_MTase"/>
</dbReference>
<sequence length="796" mass="89735">MTDQRGLGVTFDSAADLYQQARPDYPEQLYEAMIAAARLVRGDRLLEIGCASGKATLPLARRGLHITCVEPGPALTTAARRNLASFPDVEVVQCTFEDICPSEHEPFDLVFAATAWHWLDPELRYRRTWELLRPGGHLAFWSATHVFPEGGDTFFADLQQVYDEIREGLPEGATYPRPGELPDQREDIEASGLFEPVLVRHFDWEVTYDADGYIGLLDTFSGHIAMEPWQRRRLYSEIRRRLDERADGLLRRGWGAVLHVARRRDLPVAPQRDPAPGRSSCRDPMNIYAAPAGHFDEIGRTATAGQGAPARRAIRMGPAAAIAAGRVDRDARVPPPPAICGIPAGGSPYGPSKPHIELNCPGESEDSGVSRVGSHGIDGLRRPRRPRRKGVRLGCDGMKRLERKEDGMANPVDFMLADLREKYEAVPSSRAFDRLYDDPEWGHMFAVLHKRLNEHFTDINGRAETTRHYWADNSRDLLSLIQEIEADLHTLRRAGVEVELADSYQDALERCRPWLSPSGGSAMPEDFEPIEVIAYEPVFTHAAKSVKLEKHQKAIELKMVGSGSYAHVYSYVDPDYGIKFAVKRAKTDLDERDLGRFKQEFEVLNKLSFPYVVEVYRYDEARNEYRMEYCDTTLRDYIAKKNATISFAARKRIALQFLYGINYLHHQKLLHRDISLQNILLKVFGSGAVLVKLSDFGLVKDQASEFTRTQTEMKGTVRDPMLGSFKDYAVVNEMYAIGHVLAYIFKGRESLPPATDEVGRIIHKCAVNDLDQRYRAVTELIAEVERLEAPPVQATA</sequence>
<dbReference type="Pfam" id="PF00069">
    <property type="entry name" value="Pkinase"/>
    <property type="match status" value="1"/>
</dbReference>
<dbReference type="InterPro" id="IPR000719">
    <property type="entry name" value="Prot_kinase_dom"/>
</dbReference>
<dbReference type="EMBL" id="JACCAA010000001">
    <property type="protein sequence ID" value="NYG57851.1"/>
    <property type="molecule type" value="Genomic_DNA"/>
</dbReference>
<dbReference type="GO" id="GO:0008757">
    <property type="term" value="F:S-adenosylmethionine-dependent methyltransferase activity"/>
    <property type="evidence" value="ECO:0007669"/>
    <property type="project" value="InterPro"/>
</dbReference>
<gene>
    <name evidence="7" type="ORF">BJ980_000774</name>
</gene>
<keyword evidence="4" id="KW-0067">ATP-binding</keyword>
<dbReference type="PROSITE" id="PS00109">
    <property type="entry name" value="PROTEIN_KINASE_TYR"/>
    <property type="match status" value="1"/>
</dbReference>
<dbReference type="PANTHER" id="PTHR44942:SF4">
    <property type="entry name" value="METHYLTRANSFERASE TYPE 11 DOMAIN-CONTAINING PROTEIN"/>
    <property type="match status" value="1"/>
</dbReference>
<dbReference type="PROSITE" id="PS00107">
    <property type="entry name" value="PROTEIN_KINASE_ATP"/>
    <property type="match status" value="1"/>
</dbReference>
<dbReference type="PROSITE" id="PS50011">
    <property type="entry name" value="PROTEIN_KINASE_DOM"/>
    <property type="match status" value="1"/>
</dbReference>
<dbReference type="SUPFAM" id="SSF53335">
    <property type="entry name" value="S-adenosyl-L-methionine-dependent methyltransferases"/>
    <property type="match status" value="1"/>
</dbReference>
<dbReference type="GO" id="GO:0004672">
    <property type="term" value="F:protein kinase activity"/>
    <property type="evidence" value="ECO:0007669"/>
    <property type="project" value="InterPro"/>
</dbReference>
<feature type="domain" description="Protein kinase" evidence="6">
    <location>
        <begin position="554"/>
        <end position="796"/>
    </location>
</feature>
<evidence type="ECO:0000313" key="7">
    <source>
        <dbReference type="EMBL" id="NYG57851.1"/>
    </source>
</evidence>
<dbReference type="PANTHER" id="PTHR44942">
    <property type="entry name" value="METHYLTRANSF_11 DOMAIN-CONTAINING PROTEIN"/>
    <property type="match status" value="1"/>
</dbReference>
<dbReference type="CDD" id="cd02440">
    <property type="entry name" value="AdoMet_MTases"/>
    <property type="match status" value="1"/>
</dbReference>
<dbReference type="InterPro" id="IPR011009">
    <property type="entry name" value="Kinase-like_dom_sf"/>
</dbReference>
<dbReference type="Pfam" id="PF08241">
    <property type="entry name" value="Methyltransf_11"/>
    <property type="match status" value="1"/>
</dbReference>
<dbReference type="Proteomes" id="UP000540656">
    <property type="component" value="Unassembled WGS sequence"/>
</dbReference>
<keyword evidence="3 7" id="KW-0808">Transferase</keyword>
<dbReference type="InterPro" id="IPR008266">
    <property type="entry name" value="Tyr_kinase_AS"/>
</dbReference>
<dbReference type="AlphaFoldDB" id="A0A7Y9UPT7"/>
<dbReference type="InterPro" id="IPR013216">
    <property type="entry name" value="Methyltransf_11"/>
</dbReference>
<feature type="region of interest" description="Disordered" evidence="5">
    <location>
        <begin position="362"/>
        <end position="391"/>
    </location>
</feature>
<dbReference type="GO" id="GO:0032259">
    <property type="term" value="P:methylation"/>
    <property type="evidence" value="ECO:0007669"/>
    <property type="project" value="UniProtKB-KW"/>
</dbReference>
<proteinExistence type="inferred from homology"/>
<dbReference type="Gene3D" id="1.10.510.10">
    <property type="entry name" value="Transferase(Phosphotransferase) domain 1"/>
    <property type="match status" value="1"/>
</dbReference>
<protein>
    <submittedName>
        <fullName evidence="7">SAM-dependent methyltransferase/tRNA A-37 threonylcarbamoyl transferase component Bud32</fullName>
    </submittedName>
</protein>
<comment type="caution">
    <text evidence="7">The sequence shown here is derived from an EMBL/GenBank/DDBJ whole genome shotgun (WGS) entry which is preliminary data.</text>
</comment>
<accession>A0A7Y9UPT7</accession>
<dbReference type="InterPro" id="IPR029063">
    <property type="entry name" value="SAM-dependent_MTases_sf"/>
</dbReference>
<evidence type="ECO:0000313" key="8">
    <source>
        <dbReference type="Proteomes" id="UP000540656"/>
    </source>
</evidence>
<dbReference type="GO" id="GO:0005524">
    <property type="term" value="F:ATP binding"/>
    <property type="evidence" value="ECO:0007669"/>
    <property type="project" value="UniProtKB-UniRule"/>
</dbReference>
<comment type="similarity">
    <text evidence="1">Belongs to the methyltransferase superfamily.</text>
</comment>
<dbReference type="RefSeq" id="WP_246279920.1">
    <property type="nucleotide sequence ID" value="NZ_JACCAA010000001.1"/>
</dbReference>
<evidence type="ECO:0000256" key="4">
    <source>
        <dbReference type="PROSITE-ProRule" id="PRU10141"/>
    </source>
</evidence>
<organism evidence="7 8">
    <name type="scientific">Nocardioides daedukensis</name>
    <dbReference type="NCBI Taxonomy" id="634462"/>
    <lineage>
        <taxon>Bacteria</taxon>
        <taxon>Bacillati</taxon>
        <taxon>Actinomycetota</taxon>
        <taxon>Actinomycetes</taxon>
        <taxon>Propionibacteriales</taxon>
        <taxon>Nocardioidaceae</taxon>
        <taxon>Nocardioides</taxon>
    </lineage>
</organism>
<feature type="compositionally biased region" description="Basic residues" evidence="5">
    <location>
        <begin position="382"/>
        <end position="391"/>
    </location>
</feature>
<dbReference type="SUPFAM" id="SSF56112">
    <property type="entry name" value="Protein kinase-like (PK-like)"/>
    <property type="match status" value="1"/>
</dbReference>